<evidence type="ECO:0000313" key="4">
    <source>
        <dbReference type="Proteomes" id="UP000549765"/>
    </source>
</evidence>
<evidence type="ECO:0000256" key="1">
    <source>
        <dbReference type="SAM" id="Phobius"/>
    </source>
</evidence>
<protein>
    <submittedName>
        <fullName evidence="3">Phosphatase PAP2 family protein</fullName>
    </submittedName>
</protein>
<dbReference type="Proteomes" id="UP000549765">
    <property type="component" value="Unassembled WGS sequence"/>
</dbReference>
<dbReference type="AlphaFoldDB" id="A0A7X6N3T0"/>
<dbReference type="PANTHER" id="PTHR14969">
    <property type="entry name" value="SPHINGOSINE-1-PHOSPHATE PHOSPHOHYDROLASE"/>
    <property type="match status" value="1"/>
</dbReference>
<proteinExistence type="predicted"/>
<comment type="caution">
    <text evidence="3">The sequence shown here is derived from an EMBL/GenBank/DDBJ whole genome shotgun (WGS) entry which is preliminary data.</text>
</comment>
<dbReference type="SUPFAM" id="SSF48317">
    <property type="entry name" value="Acid phosphatase/Vanadium-dependent haloperoxidase"/>
    <property type="match status" value="1"/>
</dbReference>
<feature type="transmembrane region" description="Helical" evidence="1">
    <location>
        <begin position="83"/>
        <end position="104"/>
    </location>
</feature>
<dbReference type="Gene3D" id="1.20.144.10">
    <property type="entry name" value="Phosphatidic acid phosphatase type 2/haloperoxidase"/>
    <property type="match status" value="2"/>
</dbReference>
<keyword evidence="1" id="KW-0812">Transmembrane</keyword>
<accession>A0A7X6N3T0</accession>
<dbReference type="RefSeq" id="WP_168721146.1">
    <property type="nucleotide sequence ID" value="NZ_JAAXPN010000001.1"/>
</dbReference>
<gene>
    <name evidence="3" type="ORF">HF964_00760</name>
</gene>
<reference evidence="3 4" key="1">
    <citation type="submission" date="2020-04" db="EMBL/GenBank/DDBJ databases">
        <title>MicrobeNet Type strains.</title>
        <authorList>
            <person name="Nicholson A.C."/>
        </authorList>
    </citation>
    <scope>NUCLEOTIDE SEQUENCE [LARGE SCALE GENOMIC DNA]</scope>
    <source>
        <strain evidence="3 4">CCUG 61472</strain>
    </source>
</reference>
<feature type="transmembrane region" description="Helical" evidence="1">
    <location>
        <begin position="124"/>
        <end position="140"/>
    </location>
</feature>
<dbReference type="InterPro" id="IPR036938">
    <property type="entry name" value="PAP2/HPO_sf"/>
</dbReference>
<dbReference type="EMBL" id="JAAXPN010000001">
    <property type="protein sequence ID" value="NKZ23348.1"/>
    <property type="molecule type" value="Genomic_DNA"/>
</dbReference>
<feature type="transmembrane region" description="Helical" evidence="1">
    <location>
        <begin position="147"/>
        <end position="166"/>
    </location>
</feature>
<keyword evidence="1" id="KW-0472">Membrane</keyword>
<dbReference type="SMART" id="SM00014">
    <property type="entry name" value="acidPPc"/>
    <property type="match status" value="1"/>
</dbReference>
<sequence length="202" mass="22909">MKKIGLKIGISAVIFSILIVLVISKHTQSIDNFGFATIHGHLLGPDTPWMLEVTYAASPALWLGLINIIILYLFFVAKRQGRALYLALWLDGAIIIATVVKTIVGRPRPIHQLVLDHGYSFPSIHTLTATICVLMFLALFKTHNVKYYLFALVGVLWIVMVAASRVYLRNHYLTDVIGGATLAYLWTNILWYINYRWLRIIK</sequence>
<dbReference type="CDD" id="cd03392">
    <property type="entry name" value="PAP2_like_2"/>
    <property type="match status" value="1"/>
</dbReference>
<evidence type="ECO:0000259" key="2">
    <source>
        <dbReference type="SMART" id="SM00014"/>
    </source>
</evidence>
<keyword evidence="4" id="KW-1185">Reference proteome</keyword>
<name>A0A7X6N3T0_9LACO</name>
<keyword evidence="1" id="KW-1133">Transmembrane helix</keyword>
<organism evidence="3 4">
    <name type="scientific">Periweissella fabalis</name>
    <dbReference type="NCBI Taxonomy" id="1070421"/>
    <lineage>
        <taxon>Bacteria</taxon>
        <taxon>Bacillati</taxon>
        <taxon>Bacillota</taxon>
        <taxon>Bacilli</taxon>
        <taxon>Lactobacillales</taxon>
        <taxon>Lactobacillaceae</taxon>
        <taxon>Periweissella</taxon>
    </lineage>
</organism>
<feature type="transmembrane region" description="Helical" evidence="1">
    <location>
        <begin position="53"/>
        <end position="76"/>
    </location>
</feature>
<feature type="domain" description="Phosphatidic acid phosphatase type 2/haloperoxidase" evidence="2">
    <location>
        <begin position="83"/>
        <end position="191"/>
    </location>
</feature>
<dbReference type="PANTHER" id="PTHR14969:SF13">
    <property type="entry name" value="AT30094P"/>
    <property type="match status" value="1"/>
</dbReference>
<evidence type="ECO:0000313" key="3">
    <source>
        <dbReference type="EMBL" id="NKZ23348.1"/>
    </source>
</evidence>
<dbReference type="Pfam" id="PF01569">
    <property type="entry name" value="PAP2"/>
    <property type="match status" value="1"/>
</dbReference>
<dbReference type="InterPro" id="IPR000326">
    <property type="entry name" value="PAP2/HPO"/>
</dbReference>
<feature type="transmembrane region" description="Helical" evidence="1">
    <location>
        <begin position="172"/>
        <end position="193"/>
    </location>
</feature>